<dbReference type="OMA" id="YCYIALM"/>
<feature type="transmembrane region" description="Helical" evidence="10">
    <location>
        <begin position="122"/>
        <end position="142"/>
    </location>
</feature>
<dbReference type="GO" id="GO:0005549">
    <property type="term" value="F:odorant binding"/>
    <property type="evidence" value="ECO:0007669"/>
    <property type="project" value="InterPro"/>
</dbReference>
<evidence type="ECO:0000313" key="13">
    <source>
        <dbReference type="Proteomes" id="UP000053097"/>
    </source>
</evidence>
<organism evidence="11 13">
    <name type="scientific">Ooceraea biroi</name>
    <name type="common">Clonal raider ant</name>
    <name type="synonym">Cerapachys biroi</name>
    <dbReference type="NCBI Taxonomy" id="2015173"/>
    <lineage>
        <taxon>Eukaryota</taxon>
        <taxon>Metazoa</taxon>
        <taxon>Ecdysozoa</taxon>
        <taxon>Arthropoda</taxon>
        <taxon>Hexapoda</taxon>
        <taxon>Insecta</taxon>
        <taxon>Pterygota</taxon>
        <taxon>Neoptera</taxon>
        <taxon>Endopterygota</taxon>
        <taxon>Hymenoptera</taxon>
        <taxon>Apocrita</taxon>
        <taxon>Aculeata</taxon>
        <taxon>Formicoidea</taxon>
        <taxon>Formicidae</taxon>
        <taxon>Dorylinae</taxon>
        <taxon>Ooceraea</taxon>
    </lineage>
</organism>
<keyword evidence="2" id="KW-1003">Cell membrane</keyword>
<evidence type="ECO:0000256" key="4">
    <source>
        <dbReference type="ARBA" id="ARBA00022692"/>
    </source>
</evidence>
<evidence type="ECO:0000256" key="3">
    <source>
        <dbReference type="ARBA" id="ARBA00022606"/>
    </source>
</evidence>
<evidence type="ECO:0000313" key="11">
    <source>
        <dbReference type="EMBL" id="EZA57539.1"/>
    </source>
</evidence>
<sequence>MTNTSTICFSIKFVLLVFGIWPGVSCVILHRLFWSSTLIITQIFQYAYFILHFHTDNLSDLMDNLSCALAYSLLFFKLIIFWTNQRKFRDILKTIAADWKDCASDPFSLHVTTSAANLSHRISNMIIGLHMAAVVTYSFGVLSSNGDDNFNASTVLDRALILRMDFPFDSNSSPIYEIVMVIQFFQLVTHACAIDVLNALIITLILHTGGQIDILREWLTNVFSKESMHGMTGITMKNLIGKHQKIILFTENIENLYCYIALMQFVSNTLIICSIGFVIVMSMHSPDMSTMLVKTLLFYIVMNLEAFIFCFAGDYLSTKSQHIADAAYRSLWYNMTVNESRTISFLIIRSQKRLTITIGKIMDLSLERFTSVIKASASYISVLMAIS</sequence>
<comment type="similarity">
    <text evidence="10">Belongs to the insect chemoreceptor superfamily. Heteromeric odorant receptor channel (TC 1.A.69) family.</text>
</comment>
<reference evidence="11 13" key="1">
    <citation type="journal article" date="2014" name="Curr. Biol.">
        <title>The genome of the clonal raider ant Cerapachys biroi.</title>
        <authorList>
            <person name="Oxley P.R."/>
            <person name="Ji L."/>
            <person name="Fetter-Pruneda I."/>
            <person name="McKenzie S.K."/>
            <person name="Li C."/>
            <person name="Hu H."/>
            <person name="Zhang G."/>
            <person name="Kronauer D.J."/>
        </authorList>
    </citation>
    <scope>NUCLEOTIDE SEQUENCE [LARGE SCALE GENOMIC DNA]</scope>
</reference>
<dbReference type="Pfam" id="PF02949">
    <property type="entry name" value="7tm_6"/>
    <property type="match status" value="1"/>
</dbReference>
<feature type="transmembrane region" description="Helical" evidence="10">
    <location>
        <begin position="256"/>
        <end position="284"/>
    </location>
</feature>
<accession>A0A026WR15</accession>
<feature type="transmembrane region" description="Helical" evidence="10">
    <location>
        <begin position="178"/>
        <end position="206"/>
    </location>
</feature>
<comment type="subcellular location">
    <subcellularLocation>
        <location evidence="1 10">Cell membrane</location>
        <topology evidence="1 10">Multi-pass membrane protein</topology>
    </subcellularLocation>
</comment>
<dbReference type="PANTHER" id="PTHR21137:SF35">
    <property type="entry name" value="ODORANT RECEPTOR 19A-RELATED"/>
    <property type="match status" value="1"/>
</dbReference>
<dbReference type="OrthoDB" id="6765072at2759"/>
<dbReference type="GO" id="GO:0005886">
    <property type="term" value="C:plasma membrane"/>
    <property type="evidence" value="ECO:0007669"/>
    <property type="project" value="UniProtKB-SubCell"/>
</dbReference>
<dbReference type="Proteomes" id="UP000279307">
    <property type="component" value="Chromosome 3"/>
</dbReference>
<feature type="transmembrane region" description="Helical" evidence="10">
    <location>
        <begin position="296"/>
        <end position="316"/>
    </location>
</feature>
<keyword evidence="6 10" id="KW-1133">Transmembrane helix</keyword>
<evidence type="ECO:0000256" key="9">
    <source>
        <dbReference type="ARBA" id="ARBA00023224"/>
    </source>
</evidence>
<evidence type="ECO:0000313" key="12">
    <source>
        <dbReference type="EMBL" id="RLU24915.1"/>
    </source>
</evidence>
<gene>
    <name evidence="12" type="ORF">DMN91_003006</name>
    <name evidence="11" type="ORF">X777_02074</name>
</gene>
<feature type="transmembrane region" description="Helical" evidence="10">
    <location>
        <begin position="63"/>
        <end position="83"/>
    </location>
</feature>
<comment type="caution">
    <text evidence="10">Lacks conserved residue(s) required for the propagation of feature annotation.</text>
</comment>
<dbReference type="AlphaFoldDB" id="A0A026WR15"/>
<evidence type="ECO:0000256" key="8">
    <source>
        <dbReference type="ARBA" id="ARBA00023170"/>
    </source>
</evidence>
<name>A0A026WR15_OOCBI</name>
<keyword evidence="13" id="KW-1185">Reference proteome</keyword>
<keyword evidence="8 10" id="KW-0675">Receptor</keyword>
<evidence type="ECO:0000256" key="5">
    <source>
        <dbReference type="ARBA" id="ARBA00022725"/>
    </source>
</evidence>
<evidence type="ECO:0000256" key="6">
    <source>
        <dbReference type="ARBA" id="ARBA00022989"/>
    </source>
</evidence>
<dbReference type="PANTHER" id="PTHR21137">
    <property type="entry name" value="ODORANT RECEPTOR"/>
    <property type="match status" value="1"/>
</dbReference>
<protein>
    <recommendedName>
        <fullName evidence="10">Odorant receptor</fullName>
    </recommendedName>
</protein>
<keyword evidence="9 10" id="KW-0807">Transducer</keyword>
<evidence type="ECO:0000313" key="14">
    <source>
        <dbReference type="Proteomes" id="UP000279307"/>
    </source>
</evidence>
<keyword evidence="3 10" id="KW-0716">Sensory transduction</keyword>
<dbReference type="Proteomes" id="UP000053097">
    <property type="component" value="Unassembled WGS sequence"/>
</dbReference>
<keyword evidence="7 10" id="KW-0472">Membrane</keyword>
<feature type="transmembrane region" description="Helical" evidence="10">
    <location>
        <begin position="6"/>
        <end position="25"/>
    </location>
</feature>
<dbReference type="GO" id="GO:0007165">
    <property type="term" value="P:signal transduction"/>
    <property type="evidence" value="ECO:0007669"/>
    <property type="project" value="UniProtKB-KW"/>
</dbReference>
<evidence type="ECO:0000256" key="10">
    <source>
        <dbReference type="RuleBase" id="RU351113"/>
    </source>
</evidence>
<dbReference type="EMBL" id="KK107144">
    <property type="protein sequence ID" value="EZA57539.1"/>
    <property type="molecule type" value="Genomic_DNA"/>
</dbReference>
<evidence type="ECO:0000256" key="7">
    <source>
        <dbReference type="ARBA" id="ARBA00023136"/>
    </source>
</evidence>
<reference evidence="12" key="3">
    <citation type="submission" date="2018-07" db="EMBL/GenBank/DDBJ databases">
        <authorList>
            <person name="Mckenzie S.K."/>
            <person name="Kronauer D.J.C."/>
        </authorList>
    </citation>
    <scope>NUCLEOTIDE SEQUENCE</scope>
    <source>
        <strain evidence="12">Clonal line C1</strain>
    </source>
</reference>
<dbReference type="InterPro" id="IPR004117">
    <property type="entry name" value="7tm6_olfct_rcpt"/>
</dbReference>
<keyword evidence="4 10" id="KW-0812">Transmembrane</keyword>
<reference evidence="12 14" key="2">
    <citation type="journal article" date="2018" name="Genome Res.">
        <title>The genomic architecture and molecular evolution of ant odorant receptors.</title>
        <authorList>
            <person name="McKenzie S.K."/>
            <person name="Kronauer D.J.C."/>
        </authorList>
    </citation>
    <scope>NUCLEOTIDE SEQUENCE [LARGE SCALE GENOMIC DNA]</scope>
    <source>
        <strain evidence="12">Clonal line C1</strain>
    </source>
</reference>
<dbReference type="GO" id="GO:0004984">
    <property type="term" value="F:olfactory receptor activity"/>
    <property type="evidence" value="ECO:0007669"/>
    <property type="project" value="InterPro"/>
</dbReference>
<evidence type="ECO:0000256" key="1">
    <source>
        <dbReference type="ARBA" id="ARBA00004651"/>
    </source>
</evidence>
<dbReference type="EMBL" id="QOIP01000003">
    <property type="protein sequence ID" value="RLU24915.1"/>
    <property type="molecule type" value="Genomic_DNA"/>
</dbReference>
<proteinExistence type="inferred from homology"/>
<evidence type="ECO:0000256" key="2">
    <source>
        <dbReference type="ARBA" id="ARBA00022475"/>
    </source>
</evidence>
<keyword evidence="5 10" id="KW-0552">Olfaction</keyword>